<organism evidence="3 4">
    <name type="scientific">Trichlorobacter lovleyi (strain ATCC BAA-1151 / DSM 17278 / SZ)</name>
    <name type="common">Geobacter lovleyi</name>
    <dbReference type="NCBI Taxonomy" id="398767"/>
    <lineage>
        <taxon>Bacteria</taxon>
        <taxon>Pseudomonadati</taxon>
        <taxon>Thermodesulfobacteriota</taxon>
        <taxon>Desulfuromonadia</taxon>
        <taxon>Geobacterales</taxon>
        <taxon>Geobacteraceae</taxon>
        <taxon>Trichlorobacter</taxon>
    </lineage>
</organism>
<dbReference type="PROSITE" id="PS50943">
    <property type="entry name" value="HTH_CROC1"/>
    <property type="match status" value="1"/>
</dbReference>
<dbReference type="SMART" id="SM00530">
    <property type="entry name" value="HTH_XRE"/>
    <property type="match status" value="1"/>
</dbReference>
<dbReference type="STRING" id="398767.Glov_1129"/>
<dbReference type="HOGENOM" id="CLU_1101641_0_0_7"/>
<evidence type="ECO:0000256" key="1">
    <source>
        <dbReference type="SAM" id="Coils"/>
    </source>
</evidence>
<dbReference type="Gene3D" id="1.10.260.40">
    <property type="entry name" value="lambda repressor-like DNA-binding domains"/>
    <property type="match status" value="1"/>
</dbReference>
<protein>
    <submittedName>
        <fullName evidence="3">Putative transcriptional regulator</fullName>
    </submittedName>
</protein>
<gene>
    <name evidence="3" type="ordered locus">Glov_1129</name>
</gene>
<dbReference type="InterPro" id="IPR001387">
    <property type="entry name" value="Cro/C1-type_HTH"/>
</dbReference>
<proteinExistence type="predicted"/>
<feature type="coiled-coil region" evidence="1">
    <location>
        <begin position="132"/>
        <end position="159"/>
    </location>
</feature>
<dbReference type="AlphaFoldDB" id="B3E6M6"/>
<dbReference type="RefSeq" id="WP_012469200.1">
    <property type="nucleotide sequence ID" value="NC_010814.1"/>
</dbReference>
<keyword evidence="1" id="KW-0175">Coiled coil</keyword>
<dbReference type="eggNOG" id="COG1396">
    <property type="taxonomic scope" value="Bacteria"/>
</dbReference>
<evidence type="ECO:0000313" key="4">
    <source>
        <dbReference type="Proteomes" id="UP000002420"/>
    </source>
</evidence>
<dbReference type="CDD" id="cd00093">
    <property type="entry name" value="HTH_XRE"/>
    <property type="match status" value="1"/>
</dbReference>
<sequence length="252" mass="28571">MAKGRGGGNTPKLVTYLLKDAVEKSSIRAVARESGLTQSAVYRYLQGIGEPSLSTLERLATYFQVSVAYLRGDVDSTENKLKQFIKNHTSEIRSRSDDAELMQLFENFIKNNPDAGFAVADVFNTKKMESIVFALNINQERLQAEIERLQAERDALINSEKRQGLDDEADVFIEILSCLLEIYEIVPERLKDTFKIVIEGYRDDASNIDFTKIPCEKYKQLDALTSKAWDIFYGDAEFDTDGVLLGRNKEKE</sequence>
<keyword evidence="4" id="KW-1185">Reference proteome</keyword>
<dbReference type="KEGG" id="glo:Glov_1129"/>
<dbReference type="GO" id="GO:0003677">
    <property type="term" value="F:DNA binding"/>
    <property type="evidence" value="ECO:0007669"/>
    <property type="project" value="InterPro"/>
</dbReference>
<name>B3E6M6_TRIL1</name>
<dbReference type="InterPro" id="IPR010982">
    <property type="entry name" value="Lambda_DNA-bd_dom_sf"/>
</dbReference>
<dbReference type="Proteomes" id="UP000002420">
    <property type="component" value="Chromosome"/>
</dbReference>
<dbReference type="EMBL" id="CP001089">
    <property type="protein sequence ID" value="ACD94851.1"/>
    <property type="molecule type" value="Genomic_DNA"/>
</dbReference>
<reference evidence="3 4" key="1">
    <citation type="submission" date="2008-05" db="EMBL/GenBank/DDBJ databases">
        <title>Complete sequence of chromosome of Geobacter lovleyi SZ.</title>
        <authorList>
            <consortium name="US DOE Joint Genome Institute"/>
            <person name="Lucas S."/>
            <person name="Copeland A."/>
            <person name="Lapidus A."/>
            <person name="Glavina del Rio T."/>
            <person name="Dalin E."/>
            <person name="Tice H."/>
            <person name="Bruce D."/>
            <person name="Goodwin L."/>
            <person name="Pitluck S."/>
            <person name="Chertkov O."/>
            <person name="Meincke L."/>
            <person name="Brettin T."/>
            <person name="Detter J.C."/>
            <person name="Han C."/>
            <person name="Tapia R."/>
            <person name="Kuske C.R."/>
            <person name="Schmutz J."/>
            <person name="Larimer F."/>
            <person name="Land M."/>
            <person name="Hauser L."/>
            <person name="Kyrpides N."/>
            <person name="Mikhailova N."/>
            <person name="Sung Y."/>
            <person name="Fletcher K.E."/>
            <person name="Ritalahti K.M."/>
            <person name="Loeffler F.E."/>
            <person name="Richardson P."/>
        </authorList>
    </citation>
    <scope>NUCLEOTIDE SEQUENCE [LARGE SCALE GENOMIC DNA]</scope>
    <source>
        <strain evidence="4">ATCC BAA-1151 / DSM 17278 / SZ</strain>
    </source>
</reference>
<evidence type="ECO:0000313" key="3">
    <source>
        <dbReference type="EMBL" id="ACD94851.1"/>
    </source>
</evidence>
<accession>B3E6M6</accession>
<dbReference type="Pfam" id="PF01381">
    <property type="entry name" value="HTH_3"/>
    <property type="match status" value="1"/>
</dbReference>
<dbReference type="SUPFAM" id="SSF47413">
    <property type="entry name" value="lambda repressor-like DNA-binding domains"/>
    <property type="match status" value="1"/>
</dbReference>
<evidence type="ECO:0000259" key="2">
    <source>
        <dbReference type="PROSITE" id="PS50943"/>
    </source>
</evidence>
<feature type="domain" description="HTH cro/C1-type" evidence="2">
    <location>
        <begin position="26"/>
        <end position="70"/>
    </location>
</feature>